<dbReference type="EMBL" id="CP034235">
    <property type="protein sequence ID" value="QGQ96520.1"/>
    <property type="molecule type" value="Genomic_DNA"/>
</dbReference>
<dbReference type="InterPro" id="IPR032696">
    <property type="entry name" value="SQ_cyclase_C"/>
</dbReference>
<evidence type="ECO:0000259" key="6">
    <source>
        <dbReference type="Pfam" id="PF13249"/>
    </source>
</evidence>
<protein>
    <submittedName>
        <fullName evidence="7">Squalene--hopene cyclase</fullName>
    </submittedName>
</protein>
<sequence>MKMIRKQVQQALEYLTNDLIKKQSADGSWRFSYESGVMTDAYMIITLRTLKIDDELLIRALHHRISTKQETNGAWKVYPDEQEGNLSATVEAVFALLYSKYSQPSDPHIQNAKHFIETHGGISKIDSLMTRIILTCCGQNLWPSFFPLPLELLLVPSISPVNFFDFSGYARVHLAPVMLLAEKRFIITNERTPELSNLFRLDPSLLDLPEHSQRSNSIWNELNLIMDKVTSLPDQLHQKALHKAEQFMLDRIEADGTLYSYSSATIFMIFALLSLGYDKHHPPIARAVQGLKSLQYHTDGTIHIQNSSSTVWDTALISHALQQANLSCKHPTIQASGHYLLSRQHDKLGDWSQNVRNPVPGGWGFSDINTLNPDVDDTTAALRAIHNLDVPNLTYRNAFNKGLQWIISMQNKDGGWPAFEKKTNNPMMTLLPFKGAAAAAIDPSTADLTGRTLEFLGKETGLTSRHSFIHKAVSWLQEHQETDGSWYGRWGICYIYGTWAALTGMIAVGENQDQSHIRKGAEWLSSIQNSDGGWGESCSSDHVKQYVPLHQSTLIQTAWAVDALIACYPIMNSTIINGINYLLNNLNKLNQEAYPTGAGLPGQFYSRYHSYPYIWPLLALSHYKSKYEDTIGSPVEHENNC</sequence>
<comment type="similarity">
    <text evidence="2">Belongs to the terpene cyclase/mutase family.</text>
</comment>
<evidence type="ECO:0000256" key="1">
    <source>
        <dbReference type="ARBA" id="ARBA00004999"/>
    </source>
</evidence>
<feature type="domain" description="Squalene cyclase C-terminal" evidence="5">
    <location>
        <begin position="309"/>
        <end position="624"/>
    </location>
</feature>
<comment type="pathway">
    <text evidence="1">Secondary metabolite biosynthesis; hopanoid biosynthesis.</text>
</comment>
<dbReference type="UniPathway" id="UPA00337"/>
<keyword evidence="3" id="KW-0677">Repeat</keyword>
<dbReference type="InterPro" id="IPR008930">
    <property type="entry name" value="Terpenoid_cyclase/PrenylTrfase"/>
</dbReference>
<dbReference type="Proteomes" id="UP000426246">
    <property type="component" value="Chromosome"/>
</dbReference>
<evidence type="ECO:0000256" key="2">
    <source>
        <dbReference type="ARBA" id="ARBA00009755"/>
    </source>
</evidence>
<dbReference type="KEGG" id="ppsc:EHS13_17320"/>
<name>A0A6B8RJS1_9BACL</name>
<evidence type="ECO:0000256" key="3">
    <source>
        <dbReference type="ARBA" id="ARBA00022737"/>
    </source>
</evidence>
<dbReference type="InterPro" id="IPR032697">
    <property type="entry name" value="SQ_cyclase_N"/>
</dbReference>
<dbReference type="NCBIfam" id="TIGR01787">
    <property type="entry name" value="squalene_cyclas"/>
    <property type="match status" value="1"/>
</dbReference>
<dbReference type="AlphaFoldDB" id="A0A6B8RJS1"/>
<gene>
    <name evidence="7" type="ORF">EHS13_17320</name>
</gene>
<keyword evidence="4" id="KW-0413">Isomerase</keyword>
<dbReference type="Gene3D" id="1.50.10.20">
    <property type="match status" value="2"/>
</dbReference>
<feature type="domain" description="Squalene cyclase N-terminal" evidence="6">
    <location>
        <begin position="16"/>
        <end position="298"/>
    </location>
</feature>
<proteinExistence type="inferred from homology"/>
<dbReference type="SUPFAM" id="SSF48239">
    <property type="entry name" value="Terpenoid cyclases/Protein prenyltransferases"/>
    <property type="match status" value="2"/>
</dbReference>
<evidence type="ECO:0000313" key="8">
    <source>
        <dbReference type="Proteomes" id="UP000426246"/>
    </source>
</evidence>
<evidence type="ECO:0000259" key="5">
    <source>
        <dbReference type="Pfam" id="PF13243"/>
    </source>
</evidence>
<reference evidence="8" key="1">
    <citation type="submission" date="2018-11" db="EMBL/GenBank/DDBJ databases">
        <title>Complete genome sequence of Paenibacillus sp. ML311-T8.</title>
        <authorList>
            <person name="Nam Y.-D."/>
            <person name="Kang J."/>
            <person name="Chung W.-H."/>
            <person name="Park Y.S."/>
        </authorList>
    </citation>
    <scope>NUCLEOTIDE SEQUENCE [LARGE SCALE GENOMIC DNA]</scope>
    <source>
        <strain evidence="8">ML311-T8</strain>
    </source>
</reference>
<keyword evidence="8" id="KW-1185">Reference proteome</keyword>
<dbReference type="PANTHER" id="PTHR11764:SF20">
    <property type="entry name" value="LANOSTEROL SYNTHASE"/>
    <property type="match status" value="1"/>
</dbReference>
<evidence type="ECO:0000256" key="4">
    <source>
        <dbReference type="ARBA" id="ARBA00023235"/>
    </source>
</evidence>
<dbReference type="SFLD" id="SFLDG01016">
    <property type="entry name" value="Prenyltransferase_Like_2"/>
    <property type="match status" value="1"/>
</dbReference>
<dbReference type="Pfam" id="PF13249">
    <property type="entry name" value="SQHop_cyclase_N"/>
    <property type="match status" value="1"/>
</dbReference>
<dbReference type="GO" id="GO:0016866">
    <property type="term" value="F:intramolecular transferase activity"/>
    <property type="evidence" value="ECO:0007669"/>
    <property type="project" value="InterPro"/>
</dbReference>
<dbReference type="InterPro" id="IPR002365">
    <property type="entry name" value="Terpene_synthase_CS"/>
</dbReference>
<evidence type="ECO:0000313" key="7">
    <source>
        <dbReference type="EMBL" id="QGQ96520.1"/>
    </source>
</evidence>
<dbReference type="PANTHER" id="PTHR11764">
    <property type="entry name" value="TERPENE CYCLASE/MUTASE FAMILY MEMBER"/>
    <property type="match status" value="1"/>
</dbReference>
<dbReference type="GO" id="GO:0005811">
    <property type="term" value="C:lipid droplet"/>
    <property type="evidence" value="ECO:0007669"/>
    <property type="project" value="InterPro"/>
</dbReference>
<dbReference type="OrthoDB" id="9758578at2"/>
<dbReference type="Pfam" id="PF13243">
    <property type="entry name" value="SQHop_cyclase_C"/>
    <property type="match status" value="1"/>
</dbReference>
<dbReference type="GO" id="GO:0016104">
    <property type="term" value="P:triterpenoid biosynthetic process"/>
    <property type="evidence" value="ECO:0007669"/>
    <property type="project" value="InterPro"/>
</dbReference>
<dbReference type="InterPro" id="IPR018333">
    <property type="entry name" value="Squalene_cyclase"/>
</dbReference>
<dbReference type="PROSITE" id="PS01074">
    <property type="entry name" value="TERPENE_SYNTHASES"/>
    <property type="match status" value="1"/>
</dbReference>
<accession>A0A6B8RJS1</accession>
<organism evidence="7 8">
    <name type="scientific">Paenibacillus psychroresistens</name>
    <dbReference type="NCBI Taxonomy" id="1778678"/>
    <lineage>
        <taxon>Bacteria</taxon>
        <taxon>Bacillati</taxon>
        <taxon>Bacillota</taxon>
        <taxon>Bacilli</taxon>
        <taxon>Bacillales</taxon>
        <taxon>Paenibacillaceae</taxon>
        <taxon>Paenibacillus</taxon>
    </lineage>
</organism>